<feature type="domain" description="F-box" evidence="1">
    <location>
        <begin position="1"/>
        <end position="47"/>
    </location>
</feature>
<dbReference type="SUPFAM" id="SSF81383">
    <property type="entry name" value="F-box domain"/>
    <property type="match status" value="1"/>
</dbReference>
<name>D2VCV5_NAEGR</name>
<organism evidence="3">
    <name type="scientific">Naegleria gruberi</name>
    <name type="common">Amoeba</name>
    <dbReference type="NCBI Taxonomy" id="5762"/>
    <lineage>
        <taxon>Eukaryota</taxon>
        <taxon>Discoba</taxon>
        <taxon>Heterolobosea</taxon>
        <taxon>Tetramitia</taxon>
        <taxon>Eutetramitia</taxon>
        <taxon>Vahlkampfiidae</taxon>
        <taxon>Naegleria</taxon>
    </lineage>
</organism>
<accession>D2VCV5</accession>
<dbReference type="InterPro" id="IPR001810">
    <property type="entry name" value="F-box_dom"/>
</dbReference>
<sequence>MAQHLPPELLQLIISFIPPSEYLKNNVITVCSDWFELGEYEMFWLATLKSLLQEEIFFTENEECEFVGVVHYTFLDSLFNFKMERESYAQQLKRLEQILIFDRKPFQLRRETNSDIFGKTYWKRSRQFVTERRRRRIMLEVLRRVIQMGFSANISEWIDIVKFIKSHKDLKSIARYNYAHVNLANLFLFHYAYDYFKVVDQKWRDFAYYMLDFFFNECETPILDCIERIFKMKLIRVFNDKSLGLFEKFKKELVACGKKGVPDYFIVTLLNSADMTKAEDIEIVTKFVTLIRDRKQSKFTETIAARDVNSLFLYVRGNWECIEFYLKVLEVQKYQQFSPKIFIDNIIRNSDPESCNIIGILRRIHNEYGLEMNYLSKFLVQEKTNDLLLFFVDECGANVNQLIGESDNSFLISECIHATGLRRSQTELILTLMERGATIPNHEFFSTIFNNYFDREELYLPTLKKLVEKYGPRFDSLDFFSYHVKYIDDGFLFSPKSLVSVFQYFVEYLGSKQLATRDLKENIQDYCSRISNNWFDINLEEVEELKKKVKELFGFTITTK</sequence>
<dbReference type="EMBL" id="GG738863">
    <property type="protein sequence ID" value="EFC45371.1"/>
    <property type="molecule type" value="Genomic_DNA"/>
</dbReference>
<dbReference type="Proteomes" id="UP000006671">
    <property type="component" value="Unassembled WGS sequence"/>
</dbReference>
<dbReference type="VEuPathDB" id="AmoebaDB:NAEGRDRAFT_57821"/>
<dbReference type="RefSeq" id="XP_002678115.1">
    <property type="nucleotide sequence ID" value="XM_002678069.1"/>
</dbReference>
<gene>
    <name evidence="2" type="ORF">NAEGRDRAFT_57821</name>
</gene>
<dbReference type="OrthoDB" id="539213at2759"/>
<dbReference type="InterPro" id="IPR036047">
    <property type="entry name" value="F-box-like_dom_sf"/>
</dbReference>
<evidence type="ECO:0000259" key="1">
    <source>
        <dbReference type="PROSITE" id="PS50181"/>
    </source>
</evidence>
<proteinExistence type="predicted"/>
<dbReference type="AlphaFoldDB" id="D2VCV5"/>
<dbReference type="KEGG" id="ngr:NAEGRDRAFT_57821"/>
<evidence type="ECO:0000313" key="3">
    <source>
        <dbReference type="Proteomes" id="UP000006671"/>
    </source>
</evidence>
<dbReference type="GeneID" id="8857380"/>
<keyword evidence="3" id="KW-1185">Reference proteome</keyword>
<dbReference type="InParanoid" id="D2VCV5"/>
<reference evidence="2 3" key="1">
    <citation type="journal article" date="2010" name="Cell">
        <title>The genome of Naegleria gruberi illuminates early eukaryotic versatility.</title>
        <authorList>
            <person name="Fritz-Laylin L.K."/>
            <person name="Prochnik S.E."/>
            <person name="Ginger M.L."/>
            <person name="Dacks J.B."/>
            <person name="Carpenter M.L."/>
            <person name="Field M.C."/>
            <person name="Kuo A."/>
            <person name="Paredez A."/>
            <person name="Chapman J."/>
            <person name="Pham J."/>
            <person name="Shu S."/>
            <person name="Neupane R."/>
            <person name="Cipriano M."/>
            <person name="Mancuso J."/>
            <person name="Tu H."/>
            <person name="Salamov A."/>
            <person name="Lindquist E."/>
            <person name="Shapiro H."/>
            <person name="Lucas S."/>
            <person name="Grigoriev I.V."/>
            <person name="Cande W.Z."/>
            <person name="Fulton C."/>
            <person name="Rokhsar D.S."/>
            <person name="Dawson S.C."/>
        </authorList>
    </citation>
    <scope>NUCLEOTIDE SEQUENCE [LARGE SCALE GENOMIC DNA]</scope>
    <source>
        <strain evidence="2 3">NEG-M</strain>
    </source>
</reference>
<evidence type="ECO:0000313" key="2">
    <source>
        <dbReference type="EMBL" id="EFC45371.1"/>
    </source>
</evidence>
<protein>
    <recommendedName>
        <fullName evidence="1">F-box domain-containing protein</fullName>
    </recommendedName>
</protein>
<dbReference type="PROSITE" id="PS50181">
    <property type="entry name" value="FBOX"/>
    <property type="match status" value="1"/>
</dbReference>